<evidence type="ECO:0000313" key="2">
    <source>
        <dbReference type="Proteomes" id="UP000564425"/>
    </source>
</evidence>
<sequence length="168" mass="19360">MLYSGMVHETGEVFYMLTSKDLYAYLEPKDPGLVVVTFRKLHKMLTSLLIYVAADVNDLPSSLPLIINGYPYMHGHVGCVYEIDGNYVFMDALYLYYYALRDTSFAIFGDFLFEDGEGYYVDDAFKTESLARIANRNLRVMLRKKFDAINIKRITPNAIYNNNVTLRV</sequence>
<dbReference type="EMBL" id="JACDUH010000003">
    <property type="protein sequence ID" value="MBA2851620.1"/>
    <property type="molecule type" value="Genomic_DNA"/>
</dbReference>
<evidence type="ECO:0000313" key="1">
    <source>
        <dbReference type="EMBL" id="MBA2851620.1"/>
    </source>
</evidence>
<protein>
    <submittedName>
        <fullName evidence="1">Uncharacterized protein</fullName>
    </submittedName>
</protein>
<reference evidence="1 2" key="1">
    <citation type="submission" date="2020-07" db="EMBL/GenBank/DDBJ databases">
        <title>Genomic Encyclopedia of Type Strains, Phase IV (KMG-V): Genome sequencing to study the core and pangenomes of soil and plant-associated prokaryotes.</title>
        <authorList>
            <person name="Whitman W."/>
        </authorList>
    </citation>
    <scope>NUCLEOTIDE SEQUENCE [LARGE SCALE GENOMIC DNA]</scope>
    <source>
        <strain evidence="1 2">A1</strain>
    </source>
</reference>
<organism evidence="1 2">
    <name type="scientific">Methanococcus maripaludis</name>
    <name type="common">Methanococcus deltae</name>
    <dbReference type="NCBI Taxonomy" id="39152"/>
    <lineage>
        <taxon>Archaea</taxon>
        <taxon>Methanobacteriati</taxon>
        <taxon>Methanobacteriota</taxon>
        <taxon>Methanomada group</taxon>
        <taxon>Methanococci</taxon>
        <taxon>Methanococcales</taxon>
        <taxon>Methanococcaceae</taxon>
        <taxon>Methanococcus</taxon>
    </lineage>
</organism>
<name>A0A7J9NVC4_METMI</name>
<dbReference type="RefSeq" id="WP_181501446.1">
    <property type="nucleotide sequence ID" value="NZ_JACDUH010000003.1"/>
</dbReference>
<comment type="caution">
    <text evidence="1">The sequence shown here is derived from an EMBL/GenBank/DDBJ whole genome shotgun (WGS) entry which is preliminary data.</text>
</comment>
<dbReference type="Proteomes" id="UP000564425">
    <property type="component" value="Unassembled WGS sequence"/>
</dbReference>
<dbReference type="AlphaFoldDB" id="A0A7J9NVC4"/>
<gene>
    <name evidence="1" type="ORF">HNP86_001779</name>
</gene>
<proteinExistence type="predicted"/>
<accession>A0A7J9NVC4</accession>